<dbReference type="GO" id="GO:0071011">
    <property type="term" value="C:precatalytic spliceosome"/>
    <property type="evidence" value="ECO:0007669"/>
    <property type="project" value="TreeGrafter"/>
</dbReference>
<evidence type="ECO:0000256" key="7">
    <source>
        <dbReference type="SAM" id="MobiDB-lite"/>
    </source>
</evidence>
<keyword evidence="10" id="KW-1185">Reference proteome</keyword>
<sequence>MELLVEKVINSASGPLSPGDALRRVFECIPLGFCGPGLVDPCEKNPTDTLTAMEEQHREDITSSAQFALRLLAFRQIHKVLGMDPLPQMNPRFNVRNNRKRRRDNSDGTDGFEGEGKKDKKDFDSSY</sequence>
<name>A0A673XXZ3_SALTR</name>
<dbReference type="OMA" id="KMTERRN"/>
<dbReference type="PANTHER" id="PTHR45762">
    <property type="entry name" value="ZINC FINGER RNA-BINDING PROTEIN"/>
    <property type="match status" value="1"/>
</dbReference>
<dbReference type="Ensembl" id="ENSSTUT00000028294.1">
    <property type="protein sequence ID" value="ENSSTUP00000027021.1"/>
    <property type="gene ID" value="ENSSTUG00000011761.1"/>
</dbReference>
<accession>A0A673XXZ3</accession>
<protein>
    <recommendedName>
        <fullName evidence="8">DZF domain-containing protein</fullName>
    </recommendedName>
</protein>
<evidence type="ECO:0000256" key="4">
    <source>
        <dbReference type="ARBA" id="ARBA00022737"/>
    </source>
</evidence>
<keyword evidence="5" id="KW-0694">RNA-binding</keyword>
<dbReference type="AlphaFoldDB" id="A0A673XXZ3"/>
<dbReference type="GO" id="GO:0003727">
    <property type="term" value="F:single-stranded RNA binding"/>
    <property type="evidence" value="ECO:0007669"/>
    <property type="project" value="TreeGrafter"/>
</dbReference>
<evidence type="ECO:0000313" key="10">
    <source>
        <dbReference type="Proteomes" id="UP000472277"/>
    </source>
</evidence>
<evidence type="ECO:0000256" key="2">
    <source>
        <dbReference type="ARBA" id="ARBA00004496"/>
    </source>
</evidence>
<dbReference type="Gene3D" id="1.10.1410.40">
    <property type="match status" value="1"/>
</dbReference>
<feature type="domain" description="DZF" evidence="8">
    <location>
        <begin position="1"/>
        <end position="125"/>
    </location>
</feature>
<feature type="region of interest" description="Disordered" evidence="7">
    <location>
        <begin position="85"/>
        <end position="127"/>
    </location>
</feature>
<keyword evidence="6" id="KW-0539">Nucleus</keyword>
<dbReference type="PROSITE" id="PS51703">
    <property type="entry name" value="DZF"/>
    <property type="match status" value="1"/>
</dbReference>
<reference evidence="9" key="1">
    <citation type="submission" date="2025-08" db="UniProtKB">
        <authorList>
            <consortium name="Ensembl"/>
        </authorList>
    </citation>
    <scope>IDENTIFICATION</scope>
</reference>
<proteinExistence type="predicted"/>
<organism evidence="9 10">
    <name type="scientific">Salmo trutta</name>
    <name type="common">Brown trout</name>
    <dbReference type="NCBI Taxonomy" id="8032"/>
    <lineage>
        <taxon>Eukaryota</taxon>
        <taxon>Metazoa</taxon>
        <taxon>Chordata</taxon>
        <taxon>Craniata</taxon>
        <taxon>Vertebrata</taxon>
        <taxon>Euteleostomi</taxon>
        <taxon>Actinopterygii</taxon>
        <taxon>Neopterygii</taxon>
        <taxon>Teleostei</taxon>
        <taxon>Protacanthopterygii</taxon>
        <taxon>Salmoniformes</taxon>
        <taxon>Salmonidae</taxon>
        <taxon>Salmoninae</taxon>
        <taxon>Salmo</taxon>
    </lineage>
</organism>
<dbReference type="Pfam" id="PF20965">
    <property type="entry name" value="DZF_C"/>
    <property type="match status" value="1"/>
</dbReference>
<dbReference type="FunFam" id="1.10.1410.40:FF:000001">
    <property type="entry name" value="interleukin enhancer-binding factor 3 isoform X1"/>
    <property type="match status" value="1"/>
</dbReference>
<dbReference type="GO" id="GO:0005737">
    <property type="term" value="C:cytoplasm"/>
    <property type="evidence" value="ECO:0007669"/>
    <property type="project" value="UniProtKB-SubCell"/>
</dbReference>
<dbReference type="InterPro" id="IPR049402">
    <property type="entry name" value="DZF_dom_C"/>
</dbReference>
<dbReference type="GeneTree" id="ENSGT00940000155290"/>
<dbReference type="PANTHER" id="PTHR45762:SF21">
    <property type="entry name" value="ZINC FINGER RNA-BINDING PROTEIN"/>
    <property type="match status" value="1"/>
</dbReference>
<reference evidence="9" key="2">
    <citation type="submission" date="2025-09" db="UniProtKB">
        <authorList>
            <consortium name="Ensembl"/>
        </authorList>
    </citation>
    <scope>IDENTIFICATION</scope>
</reference>
<feature type="compositionally biased region" description="Basic and acidic residues" evidence="7">
    <location>
        <begin position="114"/>
        <end position="127"/>
    </location>
</feature>
<dbReference type="SMART" id="SM00572">
    <property type="entry name" value="DZF"/>
    <property type="match status" value="1"/>
</dbReference>
<evidence type="ECO:0000259" key="8">
    <source>
        <dbReference type="PROSITE" id="PS51703"/>
    </source>
</evidence>
<evidence type="ECO:0000256" key="5">
    <source>
        <dbReference type="ARBA" id="ARBA00022884"/>
    </source>
</evidence>
<dbReference type="Proteomes" id="UP000472277">
    <property type="component" value="Chromosome 27"/>
</dbReference>
<keyword evidence="3" id="KW-0963">Cytoplasm</keyword>
<evidence type="ECO:0000256" key="6">
    <source>
        <dbReference type="ARBA" id="ARBA00023242"/>
    </source>
</evidence>
<dbReference type="InParanoid" id="A0A673XXZ3"/>
<dbReference type="InterPro" id="IPR006561">
    <property type="entry name" value="DZF_dom"/>
</dbReference>
<dbReference type="GO" id="GO:0003725">
    <property type="term" value="F:double-stranded RNA binding"/>
    <property type="evidence" value="ECO:0007669"/>
    <property type="project" value="TreeGrafter"/>
</dbReference>
<evidence type="ECO:0000313" key="9">
    <source>
        <dbReference type="Ensembl" id="ENSSTUP00000027021.1"/>
    </source>
</evidence>
<evidence type="ECO:0000256" key="1">
    <source>
        <dbReference type="ARBA" id="ARBA00004123"/>
    </source>
</evidence>
<evidence type="ECO:0000256" key="3">
    <source>
        <dbReference type="ARBA" id="ARBA00022490"/>
    </source>
</evidence>
<comment type="subcellular location">
    <subcellularLocation>
        <location evidence="2">Cytoplasm</location>
    </subcellularLocation>
    <subcellularLocation>
        <location evidence="1">Nucleus</location>
    </subcellularLocation>
</comment>
<keyword evidence="4" id="KW-0677">Repeat</keyword>